<evidence type="ECO:0000256" key="2">
    <source>
        <dbReference type="ARBA" id="ARBA00023315"/>
    </source>
</evidence>
<keyword evidence="2 5" id="KW-0012">Acyltransferase</keyword>
<dbReference type="Gene3D" id="3.40.630.30">
    <property type="match status" value="1"/>
</dbReference>
<name>A0A811VGJ6_CERCA</name>
<dbReference type="Proteomes" id="UP000606786">
    <property type="component" value="Unassembled WGS sequence"/>
</dbReference>
<gene>
    <name evidence="7" type="ORF">CCAP1982_LOCUS22364</name>
</gene>
<reference evidence="7" key="1">
    <citation type="submission" date="2020-11" db="EMBL/GenBank/DDBJ databases">
        <authorList>
            <person name="Whitehead M."/>
        </authorList>
    </citation>
    <scope>NUCLEOTIDE SEQUENCE</scope>
    <source>
        <strain evidence="7">EGII</strain>
    </source>
</reference>
<feature type="domain" description="N-acetyltransferase" evidence="6">
    <location>
        <begin position="2"/>
        <end position="191"/>
    </location>
</feature>
<dbReference type="GO" id="GO:0019799">
    <property type="term" value="F:tubulin N-acetyltransferase activity"/>
    <property type="evidence" value="ECO:0007669"/>
    <property type="project" value="UniProtKB-UniRule"/>
</dbReference>
<comment type="caution">
    <text evidence="7">The sequence shown here is derived from an EMBL/GenBank/DDBJ whole genome shotgun (WGS) entry which is preliminary data.</text>
</comment>
<evidence type="ECO:0000256" key="5">
    <source>
        <dbReference type="HAMAP-Rule" id="MF_03130"/>
    </source>
</evidence>
<dbReference type="AlphaFoldDB" id="A0A811VGJ6"/>
<evidence type="ECO:0000256" key="3">
    <source>
        <dbReference type="ARBA" id="ARBA00051998"/>
    </source>
</evidence>
<accession>A0A811VGJ6</accession>
<evidence type="ECO:0000313" key="8">
    <source>
        <dbReference type="Proteomes" id="UP000606786"/>
    </source>
</evidence>
<evidence type="ECO:0000256" key="1">
    <source>
        <dbReference type="ARBA" id="ARBA00022679"/>
    </source>
</evidence>
<comment type="similarity">
    <text evidence="5">Belongs to the acetyltransferase ATAT1 family.</text>
</comment>
<dbReference type="FunFam" id="3.40.630.30:FF:000060">
    <property type="entry name" value="Alpha-tubulin N-acetyltransferase 1"/>
    <property type="match status" value="1"/>
</dbReference>
<dbReference type="EC" id="2.3.1.108" evidence="4 5"/>
<proteinExistence type="inferred from homology"/>
<keyword evidence="8" id="KW-1185">Reference proteome</keyword>
<dbReference type="CDD" id="cd04301">
    <property type="entry name" value="NAT_SF"/>
    <property type="match status" value="1"/>
</dbReference>
<dbReference type="SUPFAM" id="SSF55729">
    <property type="entry name" value="Acyl-CoA N-acyltransferases (Nat)"/>
    <property type="match status" value="1"/>
</dbReference>
<evidence type="ECO:0000259" key="6">
    <source>
        <dbReference type="PROSITE" id="PS51730"/>
    </source>
</evidence>
<comment type="function">
    <text evidence="5">Specifically acetylates 'Lys-40' in alpha-tubulin on the lumenal side of microtubules. Promotes microtubule destabilization and accelerates microtubule dynamics; this activity may be independent of acetylation activity. Acetylates alpha-tubulin with a slow enzymatic rate, due to a catalytic site that is not optimized for acetyl transfer. Enters the microtubule through each end and diffuses quickly throughout the lumen of microtubules. Acetylates only long/old microtubules because of its slow acetylation rate since it does not have time to act on dynamically unstable microtubules before the enzyme is released.</text>
</comment>
<dbReference type="PROSITE" id="PS51730">
    <property type="entry name" value="GNAT_ATAT"/>
    <property type="match status" value="1"/>
</dbReference>
<dbReference type="OrthoDB" id="447510at2759"/>
<keyword evidence="1 5" id="KW-0808">Transferase</keyword>
<dbReference type="HAMAP" id="MF_03130">
    <property type="entry name" value="mec17"/>
    <property type="match status" value="1"/>
</dbReference>
<protein>
    <recommendedName>
        <fullName evidence="4 5">Alpha-tubulin N-acetyltransferase</fullName>
        <shortName evidence="5">Alpha-TAT</shortName>
        <shortName evidence="5">TAT</shortName>
        <ecNumber evidence="4 5">2.3.1.108</ecNumber>
    </recommendedName>
    <alternativeName>
        <fullName evidence="5">Acetyltransferase mec-17 homolog</fullName>
    </alternativeName>
</protein>
<feature type="site" description="Crucial for catalytic activity" evidence="5">
    <location>
        <position position="57"/>
    </location>
</feature>
<organism evidence="7 8">
    <name type="scientific">Ceratitis capitata</name>
    <name type="common">Mediterranean fruit fly</name>
    <name type="synonym">Tephritis capitata</name>
    <dbReference type="NCBI Taxonomy" id="7213"/>
    <lineage>
        <taxon>Eukaryota</taxon>
        <taxon>Metazoa</taxon>
        <taxon>Ecdysozoa</taxon>
        <taxon>Arthropoda</taxon>
        <taxon>Hexapoda</taxon>
        <taxon>Insecta</taxon>
        <taxon>Pterygota</taxon>
        <taxon>Neoptera</taxon>
        <taxon>Endopterygota</taxon>
        <taxon>Diptera</taxon>
        <taxon>Brachycera</taxon>
        <taxon>Muscomorpha</taxon>
        <taxon>Tephritoidea</taxon>
        <taxon>Tephritidae</taxon>
        <taxon>Ceratitis</taxon>
        <taxon>Ceratitis</taxon>
    </lineage>
</organism>
<dbReference type="GO" id="GO:0070507">
    <property type="term" value="P:regulation of microtubule cytoskeleton organization"/>
    <property type="evidence" value="ECO:0007669"/>
    <property type="project" value="UniProtKB-UniRule"/>
</dbReference>
<dbReference type="PANTHER" id="PTHR12327:SF0">
    <property type="entry name" value="ALPHA-TUBULIN N-ACETYLTRANSFERASE 1"/>
    <property type="match status" value="1"/>
</dbReference>
<dbReference type="EMBL" id="CAJHJT010000056">
    <property type="protein sequence ID" value="CAD7014367.1"/>
    <property type="molecule type" value="Genomic_DNA"/>
</dbReference>
<dbReference type="InterPro" id="IPR038746">
    <property type="entry name" value="Atat"/>
</dbReference>
<evidence type="ECO:0000256" key="4">
    <source>
        <dbReference type="ARBA" id="ARBA00066570"/>
    </source>
</evidence>
<sequence length="249" mass="28477">MATFEFDIRHLFPQPIVKVTSTLLPHTFHGQQQQALEATAKISAIIDRLGELSANAQKLNKPITTAQKLRQSDNQVVYLMADVAKGSERGDEVVGLLKIGTKDLYLFDELGQARKVDNVPCILDFYIHDSRQRMGLGKKLFETMLNEEKWNPVKCSVDRPSEKLLGFLKKHYGLERAIPQANHFVLYDGFFEHEKSSEKVTELTRSRRMLMTNRHSLVNEFNTSDSFLILNSGFPKNPLATRRLLEPDF</sequence>
<feature type="binding site" evidence="5">
    <location>
        <begin position="125"/>
        <end position="138"/>
    </location>
    <ligand>
        <name>acetyl-CoA</name>
        <dbReference type="ChEBI" id="CHEBI:57288"/>
    </ligand>
</feature>
<dbReference type="Pfam" id="PF05301">
    <property type="entry name" value="Acetyltransf_16"/>
    <property type="match status" value="1"/>
</dbReference>
<evidence type="ECO:0000313" key="7">
    <source>
        <dbReference type="EMBL" id="CAD7014367.1"/>
    </source>
</evidence>
<dbReference type="InterPro" id="IPR016181">
    <property type="entry name" value="Acyl_CoA_acyltransferase"/>
</dbReference>
<dbReference type="InterPro" id="IPR007965">
    <property type="entry name" value="GNAT_ATAT"/>
</dbReference>
<feature type="binding site" evidence="5">
    <location>
        <begin position="161"/>
        <end position="170"/>
    </location>
    <ligand>
        <name>acetyl-CoA</name>
        <dbReference type="ChEBI" id="CHEBI:57288"/>
    </ligand>
</feature>
<dbReference type="GO" id="GO:0048666">
    <property type="term" value="P:neuron development"/>
    <property type="evidence" value="ECO:0007669"/>
    <property type="project" value="UniProtKB-UniRule"/>
</dbReference>
<dbReference type="GO" id="GO:0005874">
    <property type="term" value="C:microtubule"/>
    <property type="evidence" value="ECO:0007669"/>
    <property type="project" value="InterPro"/>
</dbReference>
<comment type="catalytic activity">
    <reaction evidence="3 5">
        <text>L-lysyl-[alpha-tubulin] + acetyl-CoA = N(6)-acetyl-L-lysyl-[alpha-tubulin] + CoA + H(+)</text>
        <dbReference type="Rhea" id="RHEA:15277"/>
        <dbReference type="Rhea" id="RHEA-COMP:11278"/>
        <dbReference type="Rhea" id="RHEA-COMP:11279"/>
        <dbReference type="ChEBI" id="CHEBI:15378"/>
        <dbReference type="ChEBI" id="CHEBI:29969"/>
        <dbReference type="ChEBI" id="CHEBI:57287"/>
        <dbReference type="ChEBI" id="CHEBI:57288"/>
        <dbReference type="ChEBI" id="CHEBI:61930"/>
        <dbReference type="EC" id="2.3.1.108"/>
    </reaction>
</comment>
<dbReference type="PANTHER" id="PTHR12327">
    <property type="entry name" value="ALPHA-TUBULIN N-ACETYLTRANSFERASE 1"/>
    <property type="match status" value="1"/>
</dbReference>